<dbReference type="GO" id="GO:0045471">
    <property type="term" value="P:response to ethanol"/>
    <property type="evidence" value="ECO:0007669"/>
    <property type="project" value="EnsemblMetazoa"/>
</dbReference>
<proteinExistence type="predicted"/>
<dbReference type="OrthoDB" id="310895at2759"/>
<dbReference type="Gene3D" id="3.40.605.10">
    <property type="entry name" value="Aldehyde Dehydrogenase, Chain A, domain 1"/>
    <property type="match status" value="1"/>
</dbReference>
<protein>
    <submittedName>
        <fullName evidence="2">GL22625</fullName>
    </submittedName>
</protein>
<dbReference type="Proteomes" id="UP000008744">
    <property type="component" value="Unassembled WGS sequence"/>
</dbReference>
<dbReference type="AlphaFoldDB" id="B4H1K7"/>
<reference evidence="2 3" key="1">
    <citation type="journal article" date="2007" name="Nature">
        <title>Evolution of genes and genomes on the Drosophila phylogeny.</title>
        <authorList>
            <consortium name="Drosophila 12 Genomes Consortium"/>
            <person name="Clark A.G."/>
            <person name="Eisen M.B."/>
            <person name="Smith D.R."/>
            <person name="Bergman C.M."/>
            <person name="Oliver B."/>
            <person name="Markow T.A."/>
            <person name="Kaufman T.C."/>
            <person name="Kellis M."/>
            <person name="Gelbart W."/>
            <person name="Iyer V.N."/>
            <person name="Pollard D.A."/>
            <person name="Sackton T.B."/>
            <person name="Larracuente A.M."/>
            <person name="Singh N.D."/>
            <person name="Abad J.P."/>
            <person name="Abt D.N."/>
            <person name="Adryan B."/>
            <person name="Aguade M."/>
            <person name="Akashi H."/>
            <person name="Anderson W.W."/>
            <person name="Aquadro C.F."/>
            <person name="Ardell D.H."/>
            <person name="Arguello R."/>
            <person name="Artieri C.G."/>
            <person name="Barbash D.A."/>
            <person name="Barker D."/>
            <person name="Barsanti P."/>
            <person name="Batterham P."/>
            <person name="Batzoglou S."/>
            <person name="Begun D."/>
            <person name="Bhutkar A."/>
            <person name="Blanco E."/>
            <person name="Bosak S.A."/>
            <person name="Bradley R.K."/>
            <person name="Brand A.D."/>
            <person name="Brent M.R."/>
            <person name="Brooks A.N."/>
            <person name="Brown R.H."/>
            <person name="Butlin R.K."/>
            <person name="Caggese C."/>
            <person name="Calvi B.R."/>
            <person name="Bernardo de Carvalho A."/>
            <person name="Caspi A."/>
            <person name="Castrezana S."/>
            <person name="Celniker S.E."/>
            <person name="Chang J.L."/>
            <person name="Chapple C."/>
            <person name="Chatterji S."/>
            <person name="Chinwalla A."/>
            <person name="Civetta A."/>
            <person name="Clifton S.W."/>
            <person name="Comeron J.M."/>
            <person name="Costello J.C."/>
            <person name="Coyne J.A."/>
            <person name="Daub J."/>
            <person name="David R.G."/>
            <person name="Delcher A.L."/>
            <person name="Delehaunty K."/>
            <person name="Do C.B."/>
            <person name="Ebling H."/>
            <person name="Edwards K."/>
            <person name="Eickbush T."/>
            <person name="Evans J.D."/>
            <person name="Filipski A."/>
            <person name="Findeiss S."/>
            <person name="Freyhult E."/>
            <person name="Fulton L."/>
            <person name="Fulton R."/>
            <person name="Garcia A.C."/>
            <person name="Gardiner A."/>
            <person name="Garfield D.A."/>
            <person name="Garvin B.E."/>
            <person name="Gibson G."/>
            <person name="Gilbert D."/>
            <person name="Gnerre S."/>
            <person name="Godfrey J."/>
            <person name="Good R."/>
            <person name="Gotea V."/>
            <person name="Gravely B."/>
            <person name="Greenberg A.J."/>
            <person name="Griffiths-Jones S."/>
            <person name="Gross S."/>
            <person name="Guigo R."/>
            <person name="Gustafson E.A."/>
            <person name="Haerty W."/>
            <person name="Hahn M.W."/>
            <person name="Halligan D.L."/>
            <person name="Halpern A.L."/>
            <person name="Halter G.M."/>
            <person name="Han M.V."/>
            <person name="Heger A."/>
            <person name="Hillier L."/>
            <person name="Hinrichs A.S."/>
            <person name="Holmes I."/>
            <person name="Hoskins R.A."/>
            <person name="Hubisz M.J."/>
            <person name="Hultmark D."/>
            <person name="Huntley M.A."/>
            <person name="Jaffe D.B."/>
            <person name="Jagadeeshan S."/>
            <person name="Jeck W.R."/>
            <person name="Johnson J."/>
            <person name="Jones C.D."/>
            <person name="Jordan W.C."/>
            <person name="Karpen G.H."/>
            <person name="Kataoka E."/>
            <person name="Keightley P.D."/>
            <person name="Kheradpour P."/>
            <person name="Kirkness E.F."/>
            <person name="Koerich L.B."/>
            <person name="Kristiansen K."/>
            <person name="Kudrna D."/>
            <person name="Kulathinal R.J."/>
            <person name="Kumar S."/>
            <person name="Kwok R."/>
            <person name="Lander E."/>
            <person name="Langley C.H."/>
            <person name="Lapoint R."/>
            <person name="Lazzaro B.P."/>
            <person name="Lee S.J."/>
            <person name="Levesque L."/>
            <person name="Li R."/>
            <person name="Lin C.F."/>
            <person name="Lin M.F."/>
            <person name="Lindblad-Toh K."/>
            <person name="Llopart A."/>
            <person name="Long M."/>
            <person name="Low L."/>
            <person name="Lozovsky E."/>
            <person name="Lu J."/>
            <person name="Luo M."/>
            <person name="Machado C.A."/>
            <person name="Makalowski W."/>
            <person name="Marzo M."/>
            <person name="Matsuda M."/>
            <person name="Matzkin L."/>
            <person name="McAllister B."/>
            <person name="McBride C.S."/>
            <person name="McKernan B."/>
            <person name="McKernan K."/>
            <person name="Mendez-Lago M."/>
            <person name="Minx P."/>
            <person name="Mollenhauer M.U."/>
            <person name="Montooth K."/>
            <person name="Mount S.M."/>
            <person name="Mu X."/>
            <person name="Myers E."/>
            <person name="Negre B."/>
            <person name="Newfeld S."/>
            <person name="Nielsen R."/>
            <person name="Noor M.A."/>
            <person name="O'Grady P."/>
            <person name="Pachter L."/>
            <person name="Papaceit M."/>
            <person name="Parisi M.J."/>
            <person name="Parisi M."/>
            <person name="Parts L."/>
            <person name="Pedersen J.S."/>
            <person name="Pesole G."/>
            <person name="Phillippy A.M."/>
            <person name="Ponting C.P."/>
            <person name="Pop M."/>
            <person name="Porcelli D."/>
            <person name="Powell J.R."/>
            <person name="Prohaska S."/>
            <person name="Pruitt K."/>
            <person name="Puig M."/>
            <person name="Quesneville H."/>
            <person name="Ram K.R."/>
            <person name="Rand D."/>
            <person name="Rasmussen M.D."/>
            <person name="Reed L.K."/>
            <person name="Reenan R."/>
            <person name="Reily A."/>
            <person name="Remington K.A."/>
            <person name="Rieger T.T."/>
            <person name="Ritchie M.G."/>
            <person name="Robin C."/>
            <person name="Rogers Y.H."/>
            <person name="Rohde C."/>
            <person name="Rozas J."/>
            <person name="Rubenfield M.J."/>
            <person name="Ruiz A."/>
            <person name="Russo S."/>
            <person name="Salzberg S.L."/>
            <person name="Sanchez-Gracia A."/>
            <person name="Saranga D.J."/>
            <person name="Sato H."/>
            <person name="Schaeffer S.W."/>
            <person name="Schatz M.C."/>
            <person name="Schlenke T."/>
            <person name="Schwartz R."/>
            <person name="Segarra C."/>
            <person name="Singh R.S."/>
            <person name="Sirot L."/>
            <person name="Sirota M."/>
            <person name="Sisneros N.B."/>
            <person name="Smith C.D."/>
            <person name="Smith T.F."/>
            <person name="Spieth J."/>
            <person name="Stage D.E."/>
            <person name="Stark A."/>
            <person name="Stephan W."/>
            <person name="Strausberg R.L."/>
            <person name="Strempel S."/>
            <person name="Sturgill D."/>
            <person name="Sutton G."/>
            <person name="Sutton G.G."/>
            <person name="Tao W."/>
            <person name="Teichmann S."/>
            <person name="Tobari Y.N."/>
            <person name="Tomimura Y."/>
            <person name="Tsolas J.M."/>
            <person name="Valente V.L."/>
            <person name="Venter E."/>
            <person name="Venter J.C."/>
            <person name="Vicario S."/>
            <person name="Vieira F.G."/>
            <person name="Vilella A.J."/>
            <person name="Villasante A."/>
            <person name="Walenz B."/>
            <person name="Wang J."/>
            <person name="Wasserman M."/>
            <person name="Watts T."/>
            <person name="Wilson D."/>
            <person name="Wilson R.K."/>
            <person name="Wing R.A."/>
            <person name="Wolfner M.F."/>
            <person name="Wong A."/>
            <person name="Wong G.K."/>
            <person name="Wu C.I."/>
            <person name="Wu G."/>
            <person name="Yamamoto D."/>
            <person name="Yang H.P."/>
            <person name="Yang S.P."/>
            <person name="Yorke J.A."/>
            <person name="Yoshida K."/>
            <person name="Zdobnov E."/>
            <person name="Zhang P."/>
            <person name="Zhang Y."/>
            <person name="Zimin A.V."/>
            <person name="Baldwin J."/>
            <person name="Abdouelleil A."/>
            <person name="Abdulkadir J."/>
            <person name="Abebe A."/>
            <person name="Abera B."/>
            <person name="Abreu J."/>
            <person name="Acer S.C."/>
            <person name="Aftuck L."/>
            <person name="Alexander A."/>
            <person name="An P."/>
            <person name="Anderson E."/>
            <person name="Anderson S."/>
            <person name="Arachi H."/>
            <person name="Azer M."/>
            <person name="Bachantsang P."/>
            <person name="Barry A."/>
            <person name="Bayul T."/>
            <person name="Berlin A."/>
            <person name="Bessette D."/>
            <person name="Bloom T."/>
            <person name="Blye J."/>
            <person name="Boguslavskiy L."/>
            <person name="Bonnet C."/>
            <person name="Boukhgalter B."/>
            <person name="Bourzgui I."/>
            <person name="Brown A."/>
            <person name="Cahill P."/>
            <person name="Channer S."/>
            <person name="Cheshatsang Y."/>
            <person name="Chuda L."/>
            <person name="Citroen M."/>
            <person name="Collymore A."/>
            <person name="Cooke P."/>
            <person name="Costello M."/>
            <person name="D'Aco K."/>
            <person name="Daza R."/>
            <person name="De Haan G."/>
            <person name="DeGray S."/>
            <person name="DeMaso C."/>
            <person name="Dhargay N."/>
            <person name="Dooley K."/>
            <person name="Dooley E."/>
            <person name="Doricent M."/>
            <person name="Dorje P."/>
            <person name="Dorjee K."/>
            <person name="Dupes A."/>
            <person name="Elong R."/>
            <person name="Falk J."/>
            <person name="Farina A."/>
            <person name="Faro S."/>
            <person name="Ferguson D."/>
            <person name="Fisher S."/>
            <person name="Foley C.D."/>
            <person name="Franke A."/>
            <person name="Friedrich D."/>
            <person name="Gadbois L."/>
            <person name="Gearin G."/>
            <person name="Gearin C.R."/>
            <person name="Giannoukos G."/>
            <person name="Goode T."/>
            <person name="Graham J."/>
            <person name="Grandbois E."/>
            <person name="Grewal S."/>
            <person name="Gyaltsen K."/>
            <person name="Hafez N."/>
            <person name="Hagos B."/>
            <person name="Hall J."/>
            <person name="Henson C."/>
            <person name="Hollinger A."/>
            <person name="Honan T."/>
            <person name="Huard M.D."/>
            <person name="Hughes L."/>
            <person name="Hurhula B."/>
            <person name="Husby M.E."/>
            <person name="Kamat A."/>
            <person name="Kanga B."/>
            <person name="Kashin S."/>
            <person name="Khazanovich D."/>
            <person name="Kisner P."/>
            <person name="Lance K."/>
            <person name="Lara M."/>
            <person name="Lee W."/>
            <person name="Lennon N."/>
            <person name="Letendre F."/>
            <person name="LeVine R."/>
            <person name="Lipovsky A."/>
            <person name="Liu X."/>
            <person name="Liu J."/>
            <person name="Liu S."/>
            <person name="Lokyitsang T."/>
            <person name="Lokyitsang Y."/>
            <person name="Lubonja R."/>
            <person name="Lui A."/>
            <person name="MacDonald P."/>
            <person name="Magnisalis V."/>
            <person name="Maru K."/>
            <person name="Matthews C."/>
            <person name="McCusker W."/>
            <person name="McDonough S."/>
            <person name="Mehta T."/>
            <person name="Meldrim J."/>
            <person name="Meneus L."/>
            <person name="Mihai O."/>
            <person name="Mihalev A."/>
            <person name="Mihova T."/>
            <person name="Mittelman R."/>
            <person name="Mlenga V."/>
            <person name="Montmayeur A."/>
            <person name="Mulrain L."/>
            <person name="Navidi A."/>
            <person name="Naylor J."/>
            <person name="Negash T."/>
            <person name="Nguyen T."/>
            <person name="Nguyen N."/>
            <person name="Nicol R."/>
            <person name="Norbu C."/>
            <person name="Norbu N."/>
            <person name="Novod N."/>
            <person name="O'Neill B."/>
            <person name="Osman S."/>
            <person name="Markiewicz E."/>
            <person name="Oyono O.L."/>
            <person name="Patti C."/>
            <person name="Phunkhang P."/>
            <person name="Pierre F."/>
            <person name="Priest M."/>
            <person name="Raghuraman S."/>
            <person name="Rege F."/>
            <person name="Reyes R."/>
            <person name="Rise C."/>
            <person name="Rogov P."/>
            <person name="Ross K."/>
            <person name="Ryan E."/>
            <person name="Settipalli S."/>
            <person name="Shea T."/>
            <person name="Sherpa N."/>
            <person name="Shi L."/>
            <person name="Shih D."/>
            <person name="Sparrow T."/>
            <person name="Spaulding J."/>
            <person name="Stalker J."/>
            <person name="Stange-Thomann N."/>
            <person name="Stavropoulos S."/>
            <person name="Stone C."/>
            <person name="Strader C."/>
            <person name="Tesfaye S."/>
            <person name="Thomson T."/>
            <person name="Thoulutsang Y."/>
            <person name="Thoulutsang D."/>
            <person name="Topham K."/>
            <person name="Topping I."/>
            <person name="Tsamla T."/>
            <person name="Vassiliev H."/>
            <person name="Vo A."/>
            <person name="Wangchuk T."/>
            <person name="Wangdi T."/>
            <person name="Weiand M."/>
            <person name="Wilkinson J."/>
            <person name="Wilson A."/>
            <person name="Yadav S."/>
            <person name="Young G."/>
            <person name="Yu Q."/>
            <person name="Zembek L."/>
            <person name="Zhong D."/>
            <person name="Zimmer A."/>
            <person name="Zwirko Z."/>
            <person name="Jaffe D.B."/>
            <person name="Alvarez P."/>
            <person name="Brockman W."/>
            <person name="Butler J."/>
            <person name="Chin C."/>
            <person name="Gnerre S."/>
            <person name="Grabherr M."/>
            <person name="Kleber M."/>
            <person name="Mauceli E."/>
            <person name="MacCallum I."/>
        </authorList>
    </citation>
    <scope>NUCLEOTIDE SEQUENCE [LARGE SCALE GENOMIC DNA]</scope>
    <source>
        <strain evidence="3">MSH-3 / Tucson 14011-0111.49</strain>
    </source>
</reference>
<dbReference type="GO" id="GO:0004029">
    <property type="term" value="F:aldehyde dehydrogenase (NAD+) activity"/>
    <property type="evidence" value="ECO:0007669"/>
    <property type="project" value="EnsemblMetazoa"/>
</dbReference>
<keyword evidence="3" id="KW-1185">Reference proteome</keyword>
<dbReference type="PANTHER" id="PTHR11699">
    <property type="entry name" value="ALDEHYDE DEHYDROGENASE-RELATED"/>
    <property type="match status" value="1"/>
</dbReference>
<dbReference type="InterPro" id="IPR015590">
    <property type="entry name" value="Aldehyde_DH_dom"/>
</dbReference>
<organism evidence="3">
    <name type="scientific">Drosophila persimilis</name>
    <name type="common">Fruit fly</name>
    <dbReference type="NCBI Taxonomy" id="7234"/>
    <lineage>
        <taxon>Eukaryota</taxon>
        <taxon>Metazoa</taxon>
        <taxon>Ecdysozoa</taxon>
        <taxon>Arthropoda</taxon>
        <taxon>Hexapoda</taxon>
        <taxon>Insecta</taxon>
        <taxon>Pterygota</taxon>
        <taxon>Neoptera</taxon>
        <taxon>Endopterygota</taxon>
        <taxon>Diptera</taxon>
        <taxon>Brachycera</taxon>
        <taxon>Muscomorpha</taxon>
        <taxon>Ephydroidea</taxon>
        <taxon>Drosophilidae</taxon>
        <taxon>Drosophila</taxon>
        <taxon>Sophophora</taxon>
    </lineage>
</organism>
<dbReference type="EMBL" id="CH479202">
    <property type="protein sequence ID" value="EDW30184.1"/>
    <property type="molecule type" value="Genomic_DNA"/>
</dbReference>
<sequence length="142" mass="15388">MTASAANFVSFPRVNSTLLRAQEVLLRVHSIVNNIIDMDCAIEELPPPSISCRDLSKHCHLNCGTKQTSRAVNVVPSFRGASAALANHTNVDKVAFTGSTDVEKLIQLASGHRSLKRVTLGWAAHFGLCFNMGQFCYAGSRT</sequence>
<feature type="domain" description="Aldehyde dehydrogenase" evidence="1">
    <location>
        <begin position="71"/>
        <end position="120"/>
    </location>
</feature>
<accession>B4H1K7</accession>
<dbReference type="GO" id="GO:0006117">
    <property type="term" value="P:acetaldehyde metabolic process"/>
    <property type="evidence" value="ECO:0007669"/>
    <property type="project" value="EnsemblMetazoa"/>
</dbReference>
<dbReference type="eggNOG" id="KOG2450">
    <property type="taxonomic scope" value="Eukaryota"/>
</dbReference>
<name>B4H1K7_DROPE</name>
<evidence type="ECO:0000313" key="2">
    <source>
        <dbReference type="EMBL" id="EDW30184.1"/>
    </source>
</evidence>
<dbReference type="InterPro" id="IPR016161">
    <property type="entry name" value="Ald_DH/histidinol_DH"/>
</dbReference>
<evidence type="ECO:0000259" key="1">
    <source>
        <dbReference type="Pfam" id="PF00171"/>
    </source>
</evidence>
<evidence type="ECO:0000313" key="3">
    <source>
        <dbReference type="Proteomes" id="UP000008744"/>
    </source>
</evidence>
<gene>
    <name evidence="2" type="primary">Dper\GL22625</name>
    <name evidence="2" type="ORF">Dper_GL22625</name>
</gene>
<dbReference type="InterPro" id="IPR016162">
    <property type="entry name" value="Ald_DH_N"/>
</dbReference>
<dbReference type="SUPFAM" id="SSF53720">
    <property type="entry name" value="ALDH-like"/>
    <property type="match status" value="1"/>
</dbReference>
<dbReference type="HOGENOM" id="CLU_1817803_0_0_1"/>
<dbReference type="STRING" id="7234.B4H1K7"/>
<dbReference type="GO" id="GO:0005739">
    <property type="term" value="C:mitochondrion"/>
    <property type="evidence" value="ECO:0007669"/>
    <property type="project" value="EnsemblMetazoa"/>
</dbReference>
<dbReference type="Pfam" id="PF00171">
    <property type="entry name" value="Aldedh"/>
    <property type="match status" value="1"/>
</dbReference>